<proteinExistence type="predicted"/>
<dbReference type="Proteomes" id="UP000291343">
    <property type="component" value="Unassembled WGS sequence"/>
</dbReference>
<evidence type="ECO:0000313" key="2">
    <source>
        <dbReference type="EMBL" id="RZF41352.1"/>
    </source>
</evidence>
<sequence length="125" mass="13810">MAFLKPHMQEREREMLSNLSSHKFETELSVELGDETDDFERTPSISPATTTLSPNLTPTPITSPTPTQASTTTPAPTKIIPTQPPSKTKLPSSKLSKALTSFIEEKKSSIRSTNKEFFLETSVTQ</sequence>
<accession>A0A482X6P6</accession>
<feature type="compositionally biased region" description="Low complexity" evidence="1">
    <location>
        <begin position="46"/>
        <end position="93"/>
    </location>
</feature>
<evidence type="ECO:0000256" key="1">
    <source>
        <dbReference type="SAM" id="MobiDB-lite"/>
    </source>
</evidence>
<evidence type="ECO:0000313" key="3">
    <source>
        <dbReference type="Proteomes" id="UP000291343"/>
    </source>
</evidence>
<name>A0A482X6P6_LAOST</name>
<dbReference type="InParanoid" id="A0A482X6P6"/>
<comment type="caution">
    <text evidence="2">The sequence shown here is derived from an EMBL/GenBank/DDBJ whole genome shotgun (WGS) entry which is preliminary data.</text>
</comment>
<gene>
    <name evidence="2" type="ORF">LSTR_LSTR000066</name>
</gene>
<organism evidence="2 3">
    <name type="scientific">Laodelphax striatellus</name>
    <name type="common">Small brown planthopper</name>
    <name type="synonym">Delphax striatella</name>
    <dbReference type="NCBI Taxonomy" id="195883"/>
    <lineage>
        <taxon>Eukaryota</taxon>
        <taxon>Metazoa</taxon>
        <taxon>Ecdysozoa</taxon>
        <taxon>Arthropoda</taxon>
        <taxon>Hexapoda</taxon>
        <taxon>Insecta</taxon>
        <taxon>Pterygota</taxon>
        <taxon>Neoptera</taxon>
        <taxon>Paraneoptera</taxon>
        <taxon>Hemiptera</taxon>
        <taxon>Auchenorrhyncha</taxon>
        <taxon>Fulgoroidea</taxon>
        <taxon>Delphacidae</taxon>
        <taxon>Criomorphinae</taxon>
        <taxon>Laodelphax</taxon>
    </lineage>
</organism>
<protein>
    <submittedName>
        <fullName evidence="2">Uncharacterized protein</fullName>
    </submittedName>
</protein>
<dbReference type="EMBL" id="QKKF02016774">
    <property type="protein sequence ID" value="RZF41352.1"/>
    <property type="molecule type" value="Genomic_DNA"/>
</dbReference>
<feature type="region of interest" description="Disordered" evidence="1">
    <location>
        <begin position="1"/>
        <end position="93"/>
    </location>
</feature>
<reference evidence="2 3" key="1">
    <citation type="journal article" date="2017" name="Gigascience">
        <title>Genome sequence of the small brown planthopper, Laodelphax striatellus.</title>
        <authorList>
            <person name="Zhu J."/>
            <person name="Jiang F."/>
            <person name="Wang X."/>
            <person name="Yang P."/>
            <person name="Bao Y."/>
            <person name="Zhao W."/>
            <person name="Wang W."/>
            <person name="Lu H."/>
            <person name="Wang Q."/>
            <person name="Cui N."/>
            <person name="Li J."/>
            <person name="Chen X."/>
            <person name="Luo L."/>
            <person name="Yu J."/>
            <person name="Kang L."/>
            <person name="Cui F."/>
        </authorList>
    </citation>
    <scope>NUCLEOTIDE SEQUENCE [LARGE SCALE GENOMIC DNA]</scope>
    <source>
        <strain evidence="2">Lst14</strain>
    </source>
</reference>
<keyword evidence="3" id="KW-1185">Reference proteome</keyword>
<dbReference type="AlphaFoldDB" id="A0A482X6P6"/>